<dbReference type="InterPro" id="IPR001482">
    <property type="entry name" value="T2SS/T4SS_dom"/>
</dbReference>
<name>A0A7C4RTS2_9BACT</name>
<dbReference type="InterPro" id="IPR003593">
    <property type="entry name" value="AAA+_ATPase"/>
</dbReference>
<comment type="caution">
    <text evidence="5">The sequence shown here is derived from an EMBL/GenBank/DDBJ whole genome shotgun (WGS) entry which is preliminary data.</text>
</comment>
<evidence type="ECO:0000259" key="4">
    <source>
        <dbReference type="PROSITE" id="PS00662"/>
    </source>
</evidence>
<dbReference type="GO" id="GO:0005886">
    <property type="term" value="C:plasma membrane"/>
    <property type="evidence" value="ECO:0007669"/>
    <property type="project" value="TreeGrafter"/>
</dbReference>
<dbReference type="Gene3D" id="3.30.450.90">
    <property type="match status" value="1"/>
</dbReference>
<evidence type="ECO:0000256" key="3">
    <source>
        <dbReference type="ARBA" id="ARBA00022840"/>
    </source>
</evidence>
<dbReference type="GO" id="GO:0016887">
    <property type="term" value="F:ATP hydrolysis activity"/>
    <property type="evidence" value="ECO:0007669"/>
    <property type="project" value="TreeGrafter"/>
</dbReference>
<dbReference type="SUPFAM" id="SSF160246">
    <property type="entry name" value="EspE N-terminal domain-like"/>
    <property type="match status" value="1"/>
</dbReference>
<dbReference type="Gene3D" id="3.40.50.300">
    <property type="entry name" value="P-loop containing nucleotide triphosphate hydrolases"/>
    <property type="match status" value="1"/>
</dbReference>
<dbReference type="InterPro" id="IPR007831">
    <property type="entry name" value="T2SS_GspE_N"/>
</dbReference>
<evidence type="ECO:0000256" key="2">
    <source>
        <dbReference type="ARBA" id="ARBA00022741"/>
    </source>
</evidence>
<dbReference type="FunFam" id="3.40.50.300:FF:000398">
    <property type="entry name" value="Type IV pilus assembly ATPase PilB"/>
    <property type="match status" value="1"/>
</dbReference>
<keyword evidence="2" id="KW-0547">Nucleotide-binding</keyword>
<dbReference type="Gene3D" id="3.30.300.160">
    <property type="entry name" value="Type II secretion system, protein E, N-terminal domain"/>
    <property type="match status" value="1"/>
</dbReference>
<protein>
    <submittedName>
        <fullName evidence="5">Type II/IV secretion system protein</fullName>
    </submittedName>
</protein>
<evidence type="ECO:0000256" key="1">
    <source>
        <dbReference type="ARBA" id="ARBA00006611"/>
    </source>
</evidence>
<dbReference type="CDD" id="cd01129">
    <property type="entry name" value="PulE-GspE-like"/>
    <property type="match status" value="1"/>
</dbReference>
<dbReference type="InterPro" id="IPR037257">
    <property type="entry name" value="T2SS_E_N_sf"/>
</dbReference>
<reference evidence="5" key="1">
    <citation type="journal article" date="2020" name="mSystems">
        <title>Genome- and Community-Level Interaction Insights into Carbon Utilization and Element Cycling Functions of Hydrothermarchaeota in Hydrothermal Sediment.</title>
        <authorList>
            <person name="Zhou Z."/>
            <person name="Liu Y."/>
            <person name="Xu W."/>
            <person name="Pan J."/>
            <person name="Luo Z.H."/>
            <person name="Li M."/>
        </authorList>
    </citation>
    <scope>NUCLEOTIDE SEQUENCE [LARGE SCALE GENOMIC DNA]</scope>
    <source>
        <strain evidence="5">SpSt-477</strain>
    </source>
</reference>
<dbReference type="AlphaFoldDB" id="A0A7C4RTS2"/>
<dbReference type="SUPFAM" id="SSF52540">
    <property type="entry name" value="P-loop containing nucleoside triphosphate hydrolases"/>
    <property type="match status" value="1"/>
</dbReference>
<sequence length="572" mass="63706">MGPMIFTATGRTEPSAERETTRISSIGSKTLLLNLPFWDVLKARLPLRGKPGLPSVSEQRPALDLAALGIETIDESGFPENPPAANPFSVSYMKRFRFVPIAETEDAVTVVMADPMDWITREVVQRTYGKRMIVLHAPEETVSQFVYRWYEAEVDMGEGGGASGDESLEDQLWDNPEHLKDMASEAPVIRLVNHLIAKALEVGASDIHIEPRKTHVQVRYRIDGVLIDQNAIALKLKAAITSRIKLMAKMDIAEMRLPQDGRIKFKSGREEIDIRASSLPTHFGEALVLRLLHKENVELDMDNLGFPAGIRKRFESAIAMPYGMILVTGPTGSGKTTTLYAALNTINSPDRKIVTVEDPIEYQMDGVNQVQVQPNIGLTFAHCLRTFLRQDPDVMLVGEIRDLETAEIAIQAALTGHVVFSTLHTNDAAGAITRLQDMGVERFLIASSLIAVLAQRLVRRVCPQCRRPAKLSDEDRRHLSHEFDMPIEAIHPDYVRGTGCPQCAGAGYRGRIGIYELLPIDETIQREIVKGSDRNQIFRTALENGMISLRMDGLAKVRQGVTTYEEVLRVIR</sequence>
<dbReference type="Pfam" id="PF05157">
    <property type="entry name" value="MshEN"/>
    <property type="match status" value="1"/>
</dbReference>
<keyword evidence="3" id="KW-0067">ATP-binding</keyword>
<gene>
    <name evidence="5" type="ORF">ENS29_14020</name>
</gene>
<dbReference type="FunFam" id="3.30.450.90:FF:000001">
    <property type="entry name" value="Type II secretion system ATPase GspE"/>
    <property type="match status" value="1"/>
</dbReference>
<comment type="similarity">
    <text evidence="1">Belongs to the GSP E family.</text>
</comment>
<dbReference type="InterPro" id="IPR027417">
    <property type="entry name" value="P-loop_NTPase"/>
</dbReference>
<dbReference type="EMBL" id="DSUH01000324">
    <property type="protein sequence ID" value="HGU33946.1"/>
    <property type="molecule type" value="Genomic_DNA"/>
</dbReference>
<proteinExistence type="inferred from homology"/>
<dbReference type="GO" id="GO:0005524">
    <property type="term" value="F:ATP binding"/>
    <property type="evidence" value="ECO:0007669"/>
    <property type="project" value="UniProtKB-KW"/>
</dbReference>
<feature type="domain" description="Bacterial type II secretion system protein E" evidence="4">
    <location>
        <begin position="388"/>
        <end position="402"/>
    </location>
</feature>
<accession>A0A7C4RTS2</accession>
<dbReference type="PANTHER" id="PTHR30258">
    <property type="entry name" value="TYPE II SECRETION SYSTEM PROTEIN GSPE-RELATED"/>
    <property type="match status" value="1"/>
</dbReference>
<organism evidence="5">
    <name type="scientific">Desulfatirhabdium butyrativorans</name>
    <dbReference type="NCBI Taxonomy" id="340467"/>
    <lineage>
        <taxon>Bacteria</taxon>
        <taxon>Pseudomonadati</taxon>
        <taxon>Thermodesulfobacteriota</taxon>
        <taxon>Desulfobacteria</taxon>
        <taxon>Desulfobacterales</taxon>
        <taxon>Desulfatirhabdiaceae</taxon>
        <taxon>Desulfatirhabdium</taxon>
    </lineage>
</organism>
<dbReference type="PANTHER" id="PTHR30258:SF2">
    <property type="entry name" value="COMG OPERON PROTEIN 1"/>
    <property type="match status" value="1"/>
</dbReference>
<dbReference type="PROSITE" id="PS00662">
    <property type="entry name" value="T2SP_E"/>
    <property type="match status" value="1"/>
</dbReference>
<evidence type="ECO:0000313" key="5">
    <source>
        <dbReference type="EMBL" id="HGU33946.1"/>
    </source>
</evidence>
<dbReference type="Pfam" id="PF00437">
    <property type="entry name" value="T2SSE"/>
    <property type="match status" value="1"/>
</dbReference>
<dbReference type="SMART" id="SM00382">
    <property type="entry name" value="AAA"/>
    <property type="match status" value="1"/>
</dbReference>